<accession>A0A9W4GVF0</accession>
<dbReference type="RefSeq" id="WP_251498568.1">
    <property type="nucleotide sequence ID" value="NZ_CAJSLV010000092.1"/>
</dbReference>
<organism evidence="1 2">
    <name type="scientific">Actinacidiphila cocklensis</name>
    <dbReference type="NCBI Taxonomy" id="887465"/>
    <lineage>
        <taxon>Bacteria</taxon>
        <taxon>Bacillati</taxon>
        <taxon>Actinomycetota</taxon>
        <taxon>Actinomycetes</taxon>
        <taxon>Kitasatosporales</taxon>
        <taxon>Streptomycetaceae</taxon>
        <taxon>Actinacidiphila</taxon>
    </lineage>
</organism>
<dbReference type="Proteomes" id="UP001152519">
    <property type="component" value="Unassembled WGS sequence"/>
</dbReference>
<protein>
    <submittedName>
        <fullName evidence="1">Uncharacterized protein</fullName>
    </submittedName>
</protein>
<proteinExistence type="predicted"/>
<keyword evidence="2" id="KW-1185">Reference proteome</keyword>
<evidence type="ECO:0000313" key="2">
    <source>
        <dbReference type="Proteomes" id="UP001152519"/>
    </source>
</evidence>
<gene>
    <name evidence="1" type="ORF">SCOCK_60175</name>
</gene>
<sequence length="87" mass="9604">MDDRLTHQIKTRLESLVNDSTADVSGIADWALETMQGDDPLLEQEPVWRALDELSGADSMTGPGSFLYGPADFRAWLEEFTASCPDV</sequence>
<evidence type="ECO:0000313" key="1">
    <source>
        <dbReference type="EMBL" id="CAG6397842.1"/>
    </source>
</evidence>
<comment type="caution">
    <text evidence="1">The sequence shown here is derived from an EMBL/GenBank/DDBJ whole genome shotgun (WGS) entry which is preliminary data.</text>
</comment>
<dbReference type="AlphaFoldDB" id="A0A9W4GVF0"/>
<name>A0A9W4GVF0_9ACTN</name>
<reference evidence="1" key="1">
    <citation type="submission" date="2021-05" db="EMBL/GenBank/DDBJ databases">
        <authorList>
            <person name="Arsene-Ploetze F."/>
        </authorList>
    </citation>
    <scope>NUCLEOTIDE SEQUENCE</scope>
    <source>
        <strain evidence="1">DSM 42138</strain>
    </source>
</reference>
<dbReference type="EMBL" id="CAJSLV010000092">
    <property type="protein sequence ID" value="CAG6397842.1"/>
    <property type="molecule type" value="Genomic_DNA"/>
</dbReference>